<feature type="region of interest" description="Disordered" evidence="1">
    <location>
        <begin position="33"/>
        <end position="52"/>
    </location>
</feature>
<feature type="non-terminal residue" evidence="3">
    <location>
        <position position="537"/>
    </location>
</feature>
<feature type="transmembrane region" description="Helical" evidence="2">
    <location>
        <begin position="317"/>
        <end position="341"/>
    </location>
</feature>
<feature type="transmembrane region" description="Helical" evidence="2">
    <location>
        <begin position="245"/>
        <end position="268"/>
    </location>
</feature>
<evidence type="ECO:0000256" key="1">
    <source>
        <dbReference type="SAM" id="MobiDB-lite"/>
    </source>
</evidence>
<keyword evidence="2" id="KW-1133">Transmembrane helix</keyword>
<feature type="transmembrane region" description="Helical" evidence="2">
    <location>
        <begin position="174"/>
        <end position="193"/>
    </location>
</feature>
<gene>
    <name evidence="3" type="ORF">THRCLA_06479</name>
</gene>
<name>A0A1V9ZNJ0_9STRA</name>
<feature type="transmembrane region" description="Helical" evidence="2">
    <location>
        <begin position="353"/>
        <end position="382"/>
    </location>
</feature>
<dbReference type="Proteomes" id="UP000243217">
    <property type="component" value="Unassembled WGS sequence"/>
</dbReference>
<comment type="caution">
    <text evidence="3">The sequence shown here is derived from an EMBL/GenBank/DDBJ whole genome shotgun (WGS) entry which is preliminary data.</text>
</comment>
<feature type="transmembrane region" description="Helical" evidence="2">
    <location>
        <begin position="148"/>
        <end position="167"/>
    </location>
</feature>
<evidence type="ECO:0000256" key="2">
    <source>
        <dbReference type="SAM" id="Phobius"/>
    </source>
</evidence>
<evidence type="ECO:0000313" key="4">
    <source>
        <dbReference type="Proteomes" id="UP000243217"/>
    </source>
</evidence>
<keyword evidence="2" id="KW-0812">Transmembrane</keyword>
<feature type="transmembrane region" description="Helical" evidence="2">
    <location>
        <begin position="199"/>
        <end position="224"/>
    </location>
</feature>
<feature type="transmembrane region" description="Helical" evidence="2">
    <location>
        <begin position="108"/>
        <end position="128"/>
    </location>
</feature>
<keyword evidence="4" id="KW-1185">Reference proteome</keyword>
<feature type="transmembrane region" description="Helical" evidence="2">
    <location>
        <begin position="453"/>
        <end position="473"/>
    </location>
</feature>
<proteinExistence type="predicted"/>
<protein>
    <submittedName>
        <fullName evidence="3">Uncharacterized protein</fullName>
    </submittedName>
</protein>
<feature type="transmembrane region" description="Helical" evidence="2">
    <location>
        <begin position="403"/>
        <end position="424"/>
    </location>
</feature>
<dbReference type="AlphaFoldDB" id="A0A1V9ZNJ0"/>
<accession>A0A1V9ZNJ0</accession>
<sequence>MSFFSPCSSSDDRESWLYRSTRDFESIANLLGNEEDDEVKKQDHVPSPTHQLKKPCDRLEIRKLSPKHGWKKVDGKWNEYDGNWIDCISPGEEFSIEKSRAKVIVDMYLVYLIVFVTLIMVVVSTFGLKDQLQMFFQLNHLPRCSLVLLIYFLLGFVCFLGGIIGDLVSHRGVIVYRCSYLAALSVGLLIAGQCFRKSTLYATGVALLYLAAGGLVPNIIIAGTAVEFTNMNSEEDERRRYITRYFCWGTCIHIASVHGSTALALSASLHSQTIVLFCTGVLLIVVLAWLRVATWNRKWPCRQLSSLKIWSTLRHHWLLMGSMAGVFFMISGVVVVISSLFVHTTSSIYGLRFLLSASGVSGILCGWVMTLVLSVSSFNPSYSVHKHIRLENDDEELFDSEGLVILHSLSIFPIGCMVVFVSIVRSQVYTYFVLQLCQTNLTLFGKAWLNPEYLGALLYGISIIIFPLLYRLLTVELQFFGRSTRLLHSLLLYVLASFISCLFELYRRCSSSISTNHWFPNTCQQATTSMSMDWIII</sequence>
<organism evidence="3 4">
    <name type="scientific">Thraustotheca clavata</name>
    <dbReference type="NCBI Taxonomy" id="74557"/>
    <lineage>
        <taxon>Eukaryota</taxon>
        <taxon>Sar</taxon>
        <taxon>Stramenopiles</taxon>
        <taxon>Oomycota</taxon>
        <taxon>Saprolegniomycetes</taxon>
        <taxon>Saprolegniales</taxon>
        <taxon>Achlyaceae</taxon>
        <taxon>Thraustotheca</taxon>
    </lineage>
</organism>
<feature type="transmembrane region" description="Helical" evidence="2">
    <location>
        <begin position="274"/>
        <end position="296"/>
    </location>
</feature>
<dbReference type="OrthoDB" id="8904098at2759"/>
<feature type="transmembrane region" description="Helical" evidence="2">
    <location>
        <begin position="485"/>
        <end position="506"/>
    </location>
</feature>
<keyword evidence="2" id="KW-0472">Membrane</keyword>
<evidence type="ECO:0000313" key="3">
    <source>
        <dbReference type="EMBL" id="OQR99511.1"/>
    </source>
</evidence>
<reference evidence="3 4" key="1">
    <citation type="journal article" date="2014" name="Genome Biol. Evol.">
        <title>The secreted proteins of Achlya hypogyna and Thraustotheca clavata identify the ancestral oomycete secretome and reveal gene acquisitions by horizontal gene transfer.</title>
        <authorList>
            <person name="Misner I."/>
            <person name="Blouin N."/>
            <person name="Leonard G."/>
            <person name="Richards T.A."/>
            <person name="Lane C.E."/>
        </authorList>
    </citation>
    <scope>NUCLEOTIDE SEQUENCE [LARGE SCALE GENOMIC DNA]</scope>
    <source>
        <strain evidence="3 4">ATCC 34112</strain>
    </source>
</reference>
<dbReference type="EMBL" id="JNBS01001799">
    <property type="protein sequence ID" value="OQR99511.1"/>
    <property type="molecule type" value="Genomic_DNA"/>
</dbReference>